<dbReference type="PANTHER" id="PTHR35788">
    <property type="entry name" value="EXPORTED PROTEIN-RELATED"/>
    <property type="match status" value="1"/>
</dbReference>
<dbReference type="InterPro" id="IPR007391">
    <property type="entry name" value="Vancomycin_resist_VanW"/>
</dbReference>
<reference evidence="1 2" key="1">
    <citation type="submission" date="2019-06" db="EMBL/GenBank/DDBJ databases">
        <title>Genome sequence of Ureibacillus terrenus.</title>
        <authorList>
            <person name="Maclea K.S."/>
            <person name="Simoes M."/>
        </authorList>
    </citation>
    <scope>NUCLEOTIDE SEQUENCE [LARGE SCALE GENOMIC DNA]</scope>
    <source>
        <strain evidence="1 2">ATCC BAA-384</strain>
    </source>
</reference>
<sequence length="303" mass="34180">MRKIVLTFLILIVITPSDGMSANFDLLHSDKIDILDPYSKEVIFTINPYDYWIEYDLTILKREMERWAEEIQPNYRKEMILDRIDSNGEIIKGSPKIEINTPLFIEKILQLSFTGGKIEIPLKVTESNYRKSDVPHLKEVVLASYTTFFNPNQEGRSKNIELSAAAIHNVIVGSGDKFSFNSVVGPREIAEGYQMAPEIVNGKKVMGIGGGVCQTSSTLFNAVDKLPVEILERHHHSMDVGYVPKGRDATVSFGGLDFQFRNATGVPFVIQTYYRPGSITVEIRTSKEYADLLKNELAEIEQP</sequence>
<keyword evidence="2" id="KW-1185">Reference proteome</keyword>
<accession>A0A540V158</accession>
<dbReference type="Proteomes" id="UP000315753">
    <property type="component" value="Unassembled WGS sequence"/>
</dbReference>
<comment type="caution">
    <text evidence="1">The sequence shown here is derived from an EMBL/GenBank/DDBJ whole genome shotgun (WGS) entry which is preliminary data.</text>
</comment>
<organism evidence="1 2">
    <name type="scientific">Ureibacillus terrenus</name>
    <dbReference type="NCBI Taxonomy" id="118246"/>
    <lineage>
        <taxon>Bacteria</taxon>
        <taxon>Bacillati</taxon>
        <taxon>Bacillota</taxon>
        <taxon>Bacilli</taxon>
        <taxon>Bacillales</taxon>
        <taxon>Caryophanaceae</taxon>
        <taxon>Ureibacillus</taxon>
    </lineage>
</organism>
<dbReference type="AlphaFoldDB" id="A0A540V158"/>
<evidence type="ECO:0000313" key="2">
    <source>
        <dbReference type="Proteomes" id="UP000315753"/>
    </source>
</evidence>
<dbReference type="RefSeq" id="WP_141602488.1">
    <property type="nucleotide sequence ID" value="NZ_JARMSB010000070.1"/>
</dbReference>
<gene>
    <name evidence="1" type="ORF">FKZ59_09295</name>
</gene>
<dbReference type="PANTHER" id="PTHR35788:SF1">
    <property type="entry name" value="EXPORTED PROTEIN"/>
    <property type="match status" value="1"/>
</dbReference>
<proteinExistence type="predicted"/>
<protein>
    <recommendedName>
        <fullName evidence="3">VanW family protein</fullName>
    </recommendedName>
</protein>
<evidence type="ECO:0008006" key="3">
    <source>
        <dbReference type="Google" id="ProtNLM"/>
    </source>
</evidence>
<dbReference type="OrthoDB" id="9813301at2"/>
<evidence type="ECO:0000313" key="1">
    <source>
        <dbReference type="EMBL" id="TQE90461.1"/>
    </source>
</evidence>
<dbReference type="InterPro" id="IPR052913">
    <property type="entry name" value="Glycopeptide_resist_protein"/>
</dbReference>
<dbReference type="EMBL" id="VIGD01000011">
    <property type="protein sequence ID" value="TQE90461.1"/>
    <property type="molecule type" value="Genomic_DNA"/>
</dbReference>
<dbReference type="Pfam" id="PF04294">
    <property type="entry name" value="VanW"/>
    <property type="match status" value="1"/>
</dbReference>
<name>A0A540V158_9BACL</name>